<reference evidence="2 3" key="1">
    <citation type="submission" date="2020-05" db="EMBL/GenBank/DDBJ databases">
        <authorList>
            <person name="Khan S.A."/>
            <person name="Jeon C.O."/>
            <person name="Chun B.H."/>
        </authorList>
    </citation>
    <scope>NUCLEOTIDE SEQUENCE [LARGE SCALE GENOMIC DNA]</scope>
    <source>
        <strain evidence="2 3">B156</strain>
    </source>
</reference>
<gene>
    <name evidence="2" type="ORF">HK415_08710</name>
</gene>
<proteinExistence type="predicted"/>
<evidence type="ECO:0000313" key="2">
    <source>
        <dbReference type="EMBL" id="NNU43227.1"/>
    </source>
</evidence>
<reference evidence="2 3" key="2">
    <citation type="submission" date="2020-06" db="EMBL/GenBank/DDBJ databases">
        <title>Ramlibacter rhizophilus sp. nov., isolated from rhizosphere soil of national flower Mugunghwa from South Korea.</title>
        <authorList>
            <person name="Zheng-Fei Y."/>
            <person name="Huan T."/>
        </authorList>
    </citation>
    <scope>NUCLEOTIDE SEQUENCE [LARGE SCALE GENOMIC DNA]</scope>
    <source>
        <strain evidence="2 3">B156</strain>
    </source>
</reference>
<dbReference type="EMBL" id="JABFCS010000001">
    <property type="protein sequence ID" value="NNU43227.1"/>
    <property type="molecule type" value="Genomic_DNA"/>
</dbReference>
<evidence type="ECO:0000256" key="1">
    <source>
        <dbReference type="SAM" id="SignalP"/>
    </source>
</evidence>
<feature type="signal peptide" evidence="1">
    <location>
        <begin position="1"/>
        <end position="26"/>
    </location>
</feature>
<evidence type="ECO:0000313" key="3">
    <source>
        <dbReference type="Proteomes" id="UP000552954"/>
    </source>
</evidence>
<dbReference type="AlphaFoldDB" id="A0A849KAP8"/>
<feature type="chain" id="PRO_5032638509" description="DUF4136 domain-containing protein" evidence="1">
    <location>
        <begin position="27"/>
        <end position="243"/>
    </location>
</feature>
<comment type="caution">
    <text evidence="2">The sequence shown here is derived from an EMBL/GenBank/DDBJ whole genome shotgun (WGS) entry which is preliminary data.</text>
</comment>
<name>A0A849KAP8_9BURK</name>
<dbReference type="RefSeq" id="WP_171558217.1">
    <property type="nucleotide sequence ID" value="NZ_JABFCS010000001.1"/>
</dbReference>
<dbReference type="Proteomes" id="UP000552954">
    <property type="component" value="Unassembled WGS sequence"/>
</dbReference>
<organism evidence="2 3">
    <name type="scientific">Ramlibacter montanisoli</name>
    <dbReference type="NCBI Taxonomy" id="2732512"/>
    <lineage>
        <taxon>Bacteria</taxon>
        <taxon>Pseudomonadati</taxon>
        <taxon>Pseudomonadota</taxon>
        <taxon>Betaproteobacteria</taxon>
        <taxon>Burkholderiales</taxon>
        <taxon>Comamonadaceae</taxon>
        <taxon>Ramlibacter</taxon>
    </lineage>
</organism>
<sequence length="243" mass="26149">MDKKRIRAAAAALLAVATMWGTVAEAQTPSRNLAPGFSSRPAGSRLVIVPADMELFSVSGGGVIEPRADWTDAAHKHFRTALMARKEVVAGDIQELKEADLDELGQLNALHGTVAEAVFLHHMMKMPALPTKNDALDWTLGEAVKPLHDRTSADYALFFWVRDSYASAERKAAMVAMTIVGAAFGLAIIPAGGQQVGYASLVDLKSGRIVWFNNLARASGDLREPKAAEETVEALLKTFPALR</sequence>
<protein>
    <recommendedName>
        <fullName evidence="4">DUF4136 domain-containing protein</fullName>
    </recommendedName>
</protein>
<keyword evidence="3" id="KW-1185">Reference proteome</keyword>
<keyword evidence="1" id="KW-0732">Signal</keyword>
<evidence type="ECO:0008006" key="4">
    <source>
        <dbReference type="Google" id="ProtNLM"/>
    </source>
</evidence>
<accession>A0A849KAP8</accession>